<proteinExistence type="inferred from homology"/>
<dbReference type="InterPro" id="IPR036291">
    <property type="entry name" value="NAD(P)-bd_dom_sf"/>
</dbReference>
<accession>A0A845KZ84</accession>
<dbReference type="OrthoDB" id="9801773at2"/>
<dbReference type="PANTHER" id="PTHR11092">
    <property type="entry name" value="SUGAR NUCLEOTIDE EPIMERASE RELATED"/>
    <property type="match status" value="1"/>
</dbReference>
<dbReference type="NCBIfam" id="TIGR01777">
    <property type="entry name" value="yfcH"/>
    <property type="match status" value="1"/>
</dbReference>
<dbReference type="Proteomes" id="UP000463470">
    <property type="component" value="Unassembled WGS sequence"/>
</dbReference>
<evidence type="ECO:0000259" key="3">
    <source>
        <dbReference type="Pfam" id="PF08338"/>
    </source>
</evidence>
<keyword evidence="5" id="KW-1185">Reference proteome</keyword>
<reference evidence="4 5" key="1">
    <citation type="submission" date="2020-01" db="EMBL/GenBank/DDBJ databases">
        <title>Whole-genome sequence of Heliobacterium undosum DSM 13378.</title>
        <authorList>
            <person name="Kyndt J.A."/>
            <person name="Meyer T.E."/>
        </authorList>
    </citation>
    <scope>NUCLEOTIDE SEQUENCE [LARGE SCALE GENOMIC DNA]</scope>
    <source>
        <strain evidence="4 5">DSM 13378</strain>
    </source>
</reference>
<feature type="domain" description="DUF1731" evidence="3">
    <location>
        <begin position="265"/>
        <end position="312"/>
    </location>
</feature>
<dbReference type="Pfam" id="PF08338">
    <property type="entry name" value="DUF1731"/>
    <property type="match status" value="1"/>
</dbReference>
<protein>
    <submittedName>
        <fullName evidence="4">TIGR01777 family protein</fullName>
    </submittedName>
</protein>
<dbReference type="InterPro" id="IPR001509">
    <property type="entry name" value="Epimerase_deHydtase"/>
</dbReference>
<comment type="similarity">
    <text evidence="1">Belongs to the NAD(P)-dependent epimerase/dehydratase family. SDR39U1 subfamily.</text>
</comment>
<dbReference type="PANTHER" id="PTHR11092:SF0">
    <property type="entry name" value="EPIMERASE FAMILY PROTEIN SDR39U1"/>
    <property type="match status" value="1"/>
</dbReference>
<name>A0A845KZ84_9FIRM</name>
<dbReference type="InterPro" id="IPR013549">
    <property type="entry name" value="DUF1731"/>
</dbReference>
<evidence type="ECO:0000256" key="1">
    <source>
        <dbReference type="ARBA" id="ARBA00009353"/>
    </source>
</evidence>
<sequence>MLLISFPAEGGRRVNILVTGGTGFVGGALVEHLIKSGHQVSLLSRRKGKDRRIRWFPLQDGRFPAESLEGVEIVVNLAGENIGGSRWTEAAKRRILDSRVSLTSQLVSACRKRREQCDNMPRLLINASAVGYYGTGEETIFTEEDGPGCGFLADVCRRWEAAAEEASPFGIRVIRLRLGVVLGPDGGMLAKMDRPFRFGLGGVVGSGRQWISWVHRDDVLGVIDQAIEDEAMTGAYNLCSFNPVTMAELCHALAGRLGGRAWATVPAFALRLAFGDMADEMLLSGQRVLPKRLSEAGYRFRHSRLEEALTAIYR</sequence>
<dbReference type="Gene3D" id="3.40.50.720">
    <property type="entry name" value="NAD(P)-binding Rossmann-like Domain"/>
    <property type="match status" value="1"/>
</dbReference>
<dbReference type="EMBL" id="WXEY01000004">
    <property type="protein sequence ID" value="MZP29337.1"/>
    <property type="molecule type" value="Genomic_DNA"/>
</dbReference>
<dbReference type="Pfam" id="PF01370">
    <property type="entry name" value="Epimerase"/>
    <property type="match status" value="1"/>
</dbReference>
<dbReference type="CDD" id="cd05242">
    <property type="entry name" value="SDR_a8"/>
    <property type="match status" value="1"/>
</dbReference>
<feature type="domain" description="NAD-dependent epimerase/dehydratase" evidence="2">
    <location>
        <begin position="16"/>
        <end position="238"/>
    </location>
</feature>
<dbReference type="SUPFAM" id="SSF51735">
    <property type="entry name" value="NAD(P)-binding Rossmann-fold domains"/>
    <property type="match status" value="1"/>
</dbReference>
<evidence type="ECO:0000259" key="2">
    <source>
        <dbReference type="Pfam" id="PF01370"/>
    </source>
</evidence>
<dbReference type="AlphaFoldDB" id="A0A845KZ84"/>
<evidence type="ECO:0000313" key="4">
    <source>
        <dbReference type="EMBL" id="MZP29337.1"/>
    </source>
</evidence>
<dbReference type="InterPro" id="IPR010099">
    <property type="entry name" value="SDR39U1"/>
</dbReference>
<comment type="caution">
    <text evidence="4">The sequence shown here is derived from an EMBL/GenBank/DDBJ whole genome shotgun (WGS) entry which is preliminary data.</text>
</comment>
<gene>
    <name evidence="4" type="ORF">GTO91_06410</name>
</gene>
<organism evidence="4 5">
    <name type="scientific">Heliomicrobium undosum</name>
    <dbReference type="NCBI Taxonomy" id="121734"/>
    <lineage>
        <taxon>Bacteria</taxon>
        <taxon>Bacillati</taxon>
        <taxon>Bacillota</taxon>
        <taxon>Clostridia</taxon>
        <taxon>Eubacteriales</taxon>
        <taxon>Heliobacteriaceae</taxon>
        <taxon>Heliomicrobium</taxon>
    </lineage>
</organism>
<evidence type="ECO:0000313" key="5">
    <source>
        <dbReference type="Proteomes" id="UP000463470"/>
    </source>
</evidence>